<organism evidence="6 7">
    <name type="scientific">Clostridium tertium</name>
    <dbReference type="NCBI Taxonomy" id="1559"/>
    <lineage>
        <taxon>Bacteria</taxon>
        <taxon>Bacillati</taxon>
        <taxon>Bacillota</taxon>
        <taxon>Clostridia</taxon>
        <taxon>Eubacteriales</taxon>
        <taxon>Clostridiaceae</taxon>
        <taxon>Clostridium</taxon>
    </lineage>
</organism>
<dbReference type="Pfam" id="PF00015">
    <property type="entry name" value="MCPsignal"/>
    <property type="match status" value="1"/>
</dbReference>
<dbReference type="Pfam" id="PF07700">
    <property type="entry name" value="HNOB"/>
    <property type="match status" value="1"/>
</dbReference>
<feature type="coiled-coil region" evidence="3">
    <location>
        <begin position="554"/>
        <end position="581"/>
    </location>
</feature>
<dbReference type="GO" id="GO:0020037">
    <property type="term" value="F:heme binding"/>
    <property type="evidence" value="ECO:0007669"/>
    <property type="project" value="InterPro"/>
</dbReference>
<dbReference type="InterPro" id="IPR004089">
    <property type="entry name" value="MCPsignal_dom"/>
</dbReference>
<dbReference type="Gene3D" id="3.90.1520.10">
    <property type="entry name" value="H-NOX domain"/>
    <property type="match status" value="1"/>
</dbReference>
<dbReference type="SMART" id="SM00283">
    <property type="entry name" value="MA"/>
    <property type="match status" value="1"/>
</dbReference>
<dbReference type="PROSITE" id="PS50111">
    <property type="entry name" value="CHEMOTAXIS_TRANSDUC_2"/>
    <property type="match status" value="1"/>
</dbReference>
<keyword evidence="1 2" id="KW-0807">Transducer</keyword>
<keyword evidence="4" id="KW-1133">Transmembrane helix</keyword>
<proteinExistence type="predicted"/>
<accession>A0A9X3XJD8</accession>
<keyword evidence="4" id="KW-0472">Membrane</keyword>
<feature type="transmembrane region" description="Helical" evidence="4">
    <location>
        <begin position="224"/>
        <end position="242"/>
    </location>
</feature>
<evidence type="ECO:0000256" key="1">
    <source>
        <dbReference type="ARBA" id="ARBA00023224"/>
    </source>
</evidence>
<dbReference type="InterPro" id="IPR038158">
    <property type="entry name" value="H-NOX_domain_sf"/>
</dbReference>
<dbReference type="Proteomes" id="UP001141183">
    <property type="component" value="Unassembled WGS sequence"/>
</dbReference>
<sequence>MKGTVVSTWLRTCRDLYGNEVINKSLKSVNWSENIVFTPLEDVDDTQIFSLIQTIADNVGTSVNGLWQVIGENNLQKFSEDYPVFFKRVNLYKFLDSLNFIHSIIMKKIRGARPPKMHLEPISSNSIYFTYRSDRELFDYFLGLLNGSAKYFGENIEIKEVERKKGELKVHIKFENTIQRSKRYKFSNSLSSIGLKSLELKMAVPIFVVITFISILIAGLPKGLIIGVISGIISVFVSYMTIKPLNDIIENIENNNFDAIDKSITTNDKLEKIYKGISKLKDNIGKDSTSANLVVNELATFTQAMYNTTEKMRKTTEEIASYSEQVSELATQQELSTETLVKQTNENILALKDLVNSEDRNKNELDKSVEKINQSHINVDRSSEAIKESLKSFMDVKEKGKNLQRKAEDITHIVSLVSGISSQTNLLALNASIEAARAGEQGRGFAVVAEEVRKLAEQSQQAVKDINSNLSFFAEEINLLVTSIENQYNILELETDNLENVRRTSLEANELIKVVSSETNKSIIQLNNEVKSVEEMFKTIDSLASIAAENAASSQQVNQDIEEFTRNIQDMIDTLQKVKDVGDNFSNDIDI</sequence>
<dbReference type="AlphaFoldDB" id="A0A9X3XJD8"/>
<evidence type="ECO:0000256" key="4">
    <source>
        <dbReference type="SAM" id="Phobius"/>
    </source>
</evidence>
<dbReference type="RefSeq" id="WP_195623969.1">
    <property type="nucleotide sequence ID" value="NZ_JADMSE010000003.1"/>
</dbReference>
<evidence type="ECO:0000259" key="5">
    <source>
        <dbReference type="PROSITE" id="PS50111"/>
    </source>
</evidence>
<keyword evidence="7" id="KW-1185">Reference proteome</keyword>
<evidence type="ECO:0000256" key="2">
    <source>
        <dbReference type="PROSITE-ProRule" id="PRU00284"/>
    </source>
</evidence>
<evidence type="ECO:0000313" key="6">
    <source>
        <dbReference type="EMBL" id="MDC4239356.1"/>
    </source>
</evidence>
<dbReference type="Gene3D" id="1.10.287.950">
    <property type="entry name" value="Methyl-accepting chemotaxis protein"/>
    <property type="match status" value="1"/>
</dbReference>
<protein>
    <submittedName>
        <fullName evidence="6">Heme NO-binding domain-containing protein</fullName>
    </submittedName>
</protein>
<dbReference type="InterPro" id="IPR011644">
    <property type="entry name" value="Heme_NO-bd"/>
</dbReference>
<evidence type="ECO:0000256" key="3">
    <source>
        <dbReference type="SAM" id="Coils"/>
    </source>
</evidence>
<keyword evidence="3" id="KW-0175">Coiled coil</keyword>
<feature type="coiled-coil region" evidence="3">
    <location>
        <begin position="449"/>
        <end position="501"/>
    </location>
</feature>
<feature type="domain" description="Methyl-accepting transducer" evidence="5">
    <location>
        <begin position="308"/>
        <end position="565"/>
    </location>
</feature>
<dbReference type="GO" id="GO:0016020">
    <property type="term" value="C:membrane"/>
    <property type="evidence" value="ECO:0007669"/>
    <property type="project" value="InterPro"/>
</dbReference>
<comment type="caution">
    <text evidence="6">The sequence shown here is derived from an EMBL/GenBank/DDBJ whole genome shotgun (WGS) entry which is preliminary data.</text>
</comment>
<dbReference type="GO" id="GO:0007165">
    <property type="term" value="P:signal transduction"/>
    <property type="evidence" value="ECO:0007669"/>
    <property type="project" value="UniProtKB-KW"/>
</dbReference>
<keyword evidence="4" id="KW-0812">Transmembrane</keyword>
<dbReference type="SUPFAM" id="SSF58104">
    <property type="entry name" value="Methyl-accepting chemotaxis protein (MCP) signaling domain"/>
    <property type="match status" value="1"/>
</dbReference>
<dbReference type="PANTHER" id="PTHR32089:SF112">
    <property type="entry name" value="LYSOZYME-LIKE PROTEIN-RELATED"/>
    <property type="match status" value="1"/>
</dbReference>
<dbReference type="EMBL" id="JAMRYU010000003">
    <property type="protein sequence ID" value="MDC4239356.1"/>
    <property type="molecule type" value="Genomic_DNA"/>
</dbReference>
<dbReference type="SUPFAM" id="SSF111126">
    <property type="entry name" value="Ligand-binding domain in the NO signalling and Golgi transport"/>
    <property type="match status" value="1"/>
</dbReference>
<dbReference type="InterPro" id="IPR024096">
    <property type="entry name" value="NO_sig/Golgi_transp_ligand-bd"/>
</dbReference>
<dbReference type="PANTHER" id="PTHR32089">
    <property type="entry name" value="METHYL-ACCEPTING CHEMOTAXIS PROTEIN MCPB"/>
    <property type="match status" value="1"/>
</dbReference>
<name>A0A9X3XJD8_9CLOT</name>
<feature type="transmembrane region" description="Helical" evidence="4">
    <location>
        <begin position="200"/>
        <end position="218"/>
    </location>
</feature>
<evidence type="ECO:0000313" key="7">
    <source>
        <dbReference type="Proteomes" id="UP001141183"/>
    </source>
</evidence>
<reference evidence="6" key="1">
    <citation type="submission" date="2022-05" db="EMBL/GenBank/DDBJ databases">
        <title>Draft genome sequence of Clostridium tertium strain CP3 isolated from Peru.</title>
        <authorList>
            <person name="Hurtado R."/>
            <person name="Lima L."/>
            <person name="Sousa T."/>
            <person name="Jaiswal A.K."/>
            <person name="Tiwari S."/>
            <person name="Maturrano L."/>
            <person name="Brenig B."/>
            <person name="Azevedo V."/>
        </authorList>
    </citation>
    <scope>NUCLEOTIDE SEQUENCE</scope>
    <source>
        <strain evidence="6">CP3</strain>
    </source>
</reference>
<gene>
    <name evidence="6" type="ORF">NE398_04125</name>
</gene>